<feature type="compositionally biased region" description="Polar residues" evidence="2">
    <location>
        <begin position="347"/>
        <end position="360"/>
    </location>
</feature>
<dbReference type="EMBL" id="CAMPGE010027380">
    <property type="protein sequence ID" value="CAI2385015.1"/>
    <property type="molecule type" value="Genomic_DNA"/>
</dbReference>
<dbReference type="PANTHER" id="PTHR12135">
    <property type="entry name" value="DNA REPAIR PROTEIN XP-C / RAD4"/>
    <property type="match status" value="1"/>
</dbReference>
<dbReference type="SMART" id="SM01032">
    <property type="entry name" value="BHD_3"/>
    <property type="match status" value="1"/>
</dbReference>
<dbReference type="Gene3D" id="3.30.70.2460">
    <property type="entry name" value="Rad4, beta-hairpin domain BHD3"/>
    <property type="match status" value="1"/>
</dbReference>
<evidence type="ECO:0000256" key="1">
    <source>
        <dbReference type="SAM" id="Coils"/>
    </source>
</evidence>
<dbReference type="AlphaFoldDB" id="A0AAD1Y629"/>
<dbReference type="GO" id="GO:0071942">
    <property type="term" value="C:XPC complex"/>
    <property type="evidence" value="ECO:0007669"/>
    <property type="project" value="TreeGrafter"/>
</dbReference>
<dbReference type="InterPro" id="IPR042488">
    <property type="entry name" value="Rad4_BHD3_sf"/>
</dbReference>
<feature type="region of interest" description="Disordered" evidence="2">
    <location>
        <begin position="312"/>
        <end position="414"/>
    </location>
</feature>
<gene>
    <name evidence="5" type="ORF">ECRASSUSDP1_LOCUS26557</name>
</gene>
<dbReference type="Pfam" id="PF10403">
    <property type="entry name" value="BHD_1"/>
    <property type="match status" value="1"/>
</dbReference>
<feature type="compositionally biased region" description="Basic residues" evidence="2">
    <location>
        <begin position="259"/>
        <end position="279"/>
    </location>
</feature>
<dbReference type="SMART" id="SM01030">
    <property type="entry name" value="BHD_1"/>
    <property type="match status" value="1"/>
</dbReference>
<dbReference type="GO" id="GO:0003684">
    <property type="term" value="F:damaged DNA binding"/>
    <property type="evidence" value="ECO:0007669"/>
    <property type="project" value="InterPro"/>
</dbReference>
<keyword evidence="6" id="KW-1185">Reference proteome</keyword>
<dbReference type="InterPro" id="IPR018328">
    <property type="entry name" value="Rad4_beta-hairpin_dom3"/>
</dbReference>
<feature type="compositionally biased region" description="Basic and acidic residues" evidence="2">
    <location>
        <begin position="313"/>
        <end position="337"/>
    </location>
</feature>
<dbReference type="InterPro" id="IPR018326">
    <property type="entry name" value="Rad4_beta-hairpin_dom1"/>
</dbReference>
<protein>
    <submittedName>
        <fullName evidence="5">Uncharacterized protein</fullName>
    </submittedName>
</protein>
<evidence type="ECO:0000313" key="5">
    <source>
        <dbReference type="EMBL" id="CAI2385015.1"/>
    </source>
</evidence>
<dbReference type="GO" id="GO:0006298">
    <property type="term" value="P:mismatch repair"/>
    <property type="evidence" value="ECO:0007669"/>
    <property type="project" value="TreeGrafter"/>
</dbReference>
<reference evidence="5" key="1">
    <citation type="submission" date="2023-07" db="EMBL/GenBank/DDBJ databases">
        <authorList>
            <consortium name="AG Swart"/>
            <person name="Singh M."/>
            <person name="Singh A."/>
            <person name="Seah K."/>
            <person name="Emmerich C."/>
        </authorList>
    </citation>
    <scope>NUCLEOTIDE SEQUENCE</scope>
    <source>
        <strain evidence="5">DP1</strain>
    </source>
</reference>
<name>A0AAD1Y629_EUPCR</name>
<feature type="region of interest" description="Disordered" evidence="2">
    <location>
        <begin position="249"/>
        <end position="284"/>
    </location>
</feature>
<dbReference type="Gene3D" id="2.20.20.110">
    <property type="entry name" value="Rad4, beta-hairpin domain BHD1"/>
    <property type="match status" value="1"/>
</dbReference>
<comment type="caution">
    <text evidence="5">The sequence shown here is derived from an EMBL/GenBank/DDBJ whole genome shotgun (WGS) entry which is preliminary data.</text>
</comment>
<dbReference type="InterPro" id="IPR004583">
    <property type="entry name" value="DNA_repair_Rad4"/>
</dbReference>
<dbReference type="Proteomes" id="UP001295684">
    <property type="component" value="Unassembled WGS sequence"/>
</dbReference>
<proteinExistence type="predicted"/>
<feature type="coiled-coil region" evidence="1">
    <location>
        <begin position="73"/>
        <end position="104"/>
    </location>
</feature>
<feature type="compositionally biased region" description="Basic residues" evidence="2">
    <location>
        <begin position="365"/>
        <end position="378"/>
    </location>
</feature>
<dbReference type="GO" id="GO:0000111">
    <property type="term" value="C:nucleotide-excision repair factor 2 complex"/>
    <property type="evidence" value="ECO:0007669"/>
    <property type="project" value="TreeGrafter"/>
</dbReference>
<evidence type="ECO:0000259" key="4">
    <source>
        <dbReference type="SMART" id="SM01032"/>
    </source>
</evidence>
<keyword evidence="1" id="KW-0175">Coiled coil</keyword>
<dbReference type="GO" id="GO:0006289">
    <property type="term" value="P:nucleotide-excision repair"/>
    <property type="evidence" value="ECO:0007669"/>
    <property type="project" value="InterPro"/>
</dbReference>
<evidence type="ECO:0000256" key="2">
    <source>
        <dbReference type="SAM" id="MobiDB-lite"/>
    </source>
</evidence>
<feature type="domain" description="Rad4 beta-hairpin" evidence="4">
    <location>
        <begin position="695"/>
        <end position="770"/>
    </location>
</feature>
<organism evidence="5 6">
    <name type="scientific">Euplotes crassus</name>
    <dbReference type="NCBI Taxonomy" id="5936"/>
    <lineage>
        <taxon>Eukaryota</taxon>
        <taxon>Sar</taxon>
        <taxon>Alveolata</taxon>
        <taxon>Ciliophora</taxon>
        <taxon>Intramacronucleata</taxon>
        <taxon>Spirotrichea</taxon>
        <taxon>Hypotrichia</taxon>
        <taxon>Euplotida</taxon>
        <taxon>Euplotidae</taxon>
        <taxon>Moneuplotes</taxon>
    </lineage>
</organism>
<feature type="compositionally biased region" description="Polar residues" evidence="2">
    <location>
        <begin position="379"/>
        <end position="398"/>
    </location>
</feature>
<feature type="domain" description="Rad4 beta-hairpin" evidence="3">
    <location>
        <begin position="578"/>
        <end position="638"/>
    </location>
</feature>
<dbReference type="PANTHER" id="PTHR12135:SF0">
    <property type="entry name" value="DNA REPAIR PROTEIN COMPLEMENTING XP-C CELLS"/>
    <property type="match status" value="1"/>
</dbReference>
<dbReference type="GO" id="GO:0003697">
    <property type="term" value="F:single-stranded DNA binding"/>
    <property type="evidence" value="ECO:0007669"/>
    <property type="project" value="TreeGrafter"/>
</dbReference>
<evidence type="ECO:0000259" key="3">
    <source>
        <dbReference type="SMART" id="SM01030"/>
    </source>
</evidence>
<evidence type="ECO:0000313" key="6">
    <source>
        <dbReference type="Proteomes" id="UP001295684"/>
    </source>
</evidence>
<dbReference type="GO" id="GO:0005737">
    <property type="term" value="C:cytoplasm"/>
    <property type="evidence" value="ECO:0007669"/>
    <property type="project" value="TreeGrafter"/>
</dbReference>
<sequence>MEEDELFASDSGGNDSWDDAHFLDLSAQKSNRPYDDGFDLFEDNEEEDEDLKLFENELIQMNPEQAKVENLKTQLLENAKTEYQRKLEQEAKRVQEEENRVKFEFSRACLFLQLARAVKIAENNFYPHDENILAILVSILSNRTEDGTPLEELKPSQILTLFMSIYNYFCDKRMECDFRNPSVIVKNLLSQKHNSLNHIECLQMLNLLLEYCGYTTRYLIPIETKSLEDMEFIKVSSKLGGNKRVYNNSNLGFTGANNPRKRKLNYSKKTKNNKNKQKRNACEPRIIREVNQSQEIESAILRLDKFTFNGNSSKEESLHECKEPDSPSKRRSDDSPSKRMKTIFPSKISTQSDESQSSQGDFGIKPKRWKFNRTKKRSGQISKQNYQSQANSSISTTEESVKIKSTRNTKSISEASELESPSFIGFLDSSSDEECVGKKNYKLKHPIFKNYVGLEVYNKDTKRWYLADLANETVIDSKLFVARYLETTRTFILFASGSYPLMFRHNDNELKRMVYIRDVTMKYTSYTRQVLITKSLFSLGRLLNNFVETFTPFVEKYCTNLTLVEAIQQENEEIERIELSVIPETYAEYRRHPQFVLKSQLTFEVLKPNAVPYKDLKFTVETERGKETENVYLKSDTILVHTTAKWNELGRRVRKGSIPLKYAEFYGNDKSKKARYYSVHQTVELVYEVQPDGSLPRNDYNDIEIFNEKRIPKGTTWLKDIPRIKYNCRKNGIEFVEVVVGFESHGHQSFPVKNGVIVHERDAERVKAIAKVKEKERQIRLEKKKRYLCKNTWKTLIRRVCAKRQAQLLFDREPEERVNDFPAVFK</sequence>
<accession>A0AAD1Y629</accession>
<dbReference type="Pfam" id="PF10405">
    <property type="entry name" value="BHD_3"/>
    <property type="match status" value="1"/>
</dbReference>